<evidence type="ECO:0000256" key="10">
    <source>
        <dbReference type="SAM" id="Phobius"/>
    </source>
</evidence>
<dbReference type="InterPro" id="IPR047160">
    <property type="entry name" value="GP183-like"/>
</dbReference>
<evidence type="ECO:0000256" key="3">
    <source>
        <dbReference type="ARBA" id="ARBA00022989"/>
    </source>
</evidence>
<comment type="caution">
    <text evidence="12">The sequence shown here is derived from an EMBL/GenBank/DDBJ whole genome shotgun (WGS) entry which is preliminary data.</text>
</comment>
<gene>
    <name evidence="12" type="ORF">HHUSO_G36120</name>
</gene>
<keyword evidence="3 10" id="KW-1133">Transmembrane helix</keyword>
<dbReference type="Pfam" id="PF00001">
    <property type="entry name" value="7tm_1"/>
    <property type="match status" value="1"/>
</dbReference>
<protein>
    <submittedName>
        <fullName evidence="12">P2Y purinoceptor 3-like</fullName>
    </submittedName>
</protein>
<dbReference type="PRINTS" id="PR01157">
    <property type="entry name" value="P2YPURNOCPTR"/>
</dbReference>
<evidence type="ECO:0000256" key="6">
    <source>
        <dbReference type="ARBA" id="ARBA00023170"/>
    </source>
</evidence>
<dbReference type="EMBL" id="JAHFZB010000056">
    <property type="protein sequence ID" value="KAK6466447.1"/>
    <property type="molecule type" value="Genomic_DNA"/>
</dbReference>
<proteinExistence type="inferred from homology"/>
<keyword evidence="4 8" id="KW-0297">G-protein coupled receptor</keyword>
<evidence type="ECO:0000259" key="11">
    <source>
        <dbReference type="PROSITE" id="PS50262"/>
    </source>
</evidence>
<feature type="non-terminal residue" evidence="12">
    <location>
        <position position="380"/>
    </location>
</feature>
<evidence type="ECO:0000256" key="4">
    <source>
        <dbReference type="ARBA" id="ARBA00023040"/>
    </source>
</evidence>
<dbReference type="InterPro" id="IPR000276">
    <property type="entry name" value="GPCR_Rhodpsn"/>
</dbReference>
<feature type="region of interest" description="Disordered" evidence="9">
    <location>
        <begin position="329"/>
        <end position="380"/>
    </location>
</feature>
<organism evidence="12 13">
    <name type="scientific">Huso huso</name>
    <name type="common">Beluga</name>
    <name type="synonym">Acipenser huso</name>
    <dbReference type="NCBI Taxonomy" id="61971"/>
    <lineage>
        <taxon>Eukaryota</taxon>
        <taxon>Metazoa</taxon>
        <taxon>Chordata</taxon>
        <taxon>Craniata</taxon>
        <taxon>Vertebrata</taxon>
        <taxon>Euteleostomi</taxon>
        <taxon>Actinopterygii</taxon>
        <taxon>Chondrostei</taxon>
        <taxon>Acipenseriformes</taxon>
        <taxon>Acipenseridae</taxon>
        <taxon>Huso</taxon>
    </lineage>
</organism>
<dbReference type="PANTHER" id="PTHR24237">
    <property type="entry name" value="G-PROTEIN COUPLED RECEPTOR"/>
    <property type="match status" value="1"/>
</dbReference>
<keyword evidence="7 8" id="KW-0807">Transducer</keyword>
<comment type="similarity">
    <text evidence="8">Belongs to the G-protein coupled receptor 1 family.</text>
</comment>
<accession>A0ABR0Y192</accession>
<evidence type="ECO:0000256" key="5">
    <source>
        <dbReference type="ARBA" id="ARBA00023136"/>
    </source>
</evidence>
<name>A0ABR0Y192_HUSHU</name>
<evidence type="ECO:0000313" key="13">
    <source>
        <dbReference type="Proteomes" id="UP001369086"/>
    </source>
</evidence>
<dbReference type="SUPFAM" id="SSF81321">
    <property type="entry name" value="Family A G protein-coupled receptor-like"/>
    <property type="match status" value="1"/>
</dbReference>
<keyword evidence="2 8" id="KW-0812">Transmembrane</keyword>
<dbReference type="PANTHER" id="PTHR24237:SF36">
    <property type="entry name" value="P2Y PURINOCEPTOR 3-LIKE"/>
    <property type="match status" value="1"/>
</dbReference>
<evidence type="ECO:0000256" key="1">
    <source>
        <dbReference type="ARBA" id="ARBA00004141"/>
    </source>
</evidence>
<evidence type="ECO:0000313" key="12">
    <source>
        <dbReference type="EMBL" id="KAK6466447.1"/>
    </source>
</evidence>
<evidence type="ECO:0000256" key="2">
    <source>
        <dbReference type="ARBA" id="ARBA00022692"/>
    </source>
</evidence>
<keyword evidence="5 10" id="KW-0472">Membrane</keyword>
<evidence type="ECO:0000256" key="7">
    <source>
        <dbReference type="ARBA" id="ARBA00023224"/>
    </source>
</evidence>
<reference evidence="12 13" key="1">
    <citation type="submission" date="2021-05" db="EMBL/GenBank/DDBJ databases">
        <authorList>
            <person name="Zahm M."/>
            <person name="Klopp C."/>
            <person name="Cabau C."/>
            <person name="Kuhl H."/>
            <person name="Suciu R."/>
            <person name="Ciorpac M."/>
            <person name="Holostenco D."/>
            <person name="Gessner J."/>
            <person name="Wuertz S."/>
            <person name="Hohne C."/>
            <person name="Stock M."/>
            <person name="Gislard M."/>
            <person name="Lluch J."/>
            <person name="Milhes M."/>
            <person name="Lampietro C."/>
            <person name="Lopez Roques C."/>
            <person name="Donnadieu C."/>
            <person name="Du K."/>
            <person name="Schartl M."/>
            <person name="Guiguen Y."/>
        </authorList>
    </citation>
    <scope>NUCLEOTIDE SEQUENCE [LARGE SCALE GENOMIC DNA]</scope>
    <source>
        <strain evidence="12">Hh-F2</strain>
        <tissue evidence="12">Blood</tissue>
    </source>
</reference>
<dbReference type="PROSITE" id="PS00237">
    <property type="entry name" value="G_PROTEIN_RECEP_F1_1"/>
    <property type="match status" value="1"/>
</dbReference>
<dbReference type="Proteomes" id="UP001369086">
    <property type="component" value="Unassembled WGS sequence"/>
</dbReference>
<sequence length="380" mass="40815">PPSPPTTPSSSPSSCHIDESYKYIFLPLCYSVTFLLSLVLNSIILHRSFCGGGHRGGGRTKRWTPSLTYMVNLATTDLMYGLSLPFLIASYAMRDRWVFGDPVCRLVRFLFYFNLYCSLAFLACISLHRYLGVCHPLRSLASGGAPPGRQGGLPAGLGRGVRSHQSHFPLRPHWEEPGREHGVLGRRAGLGAAGLRSLRDHPPRAALLPALRGHRVVLLQGGPDHLPKPGGGGRRRRRRRGAPLLLLLSPAPSLALLPQSPAAAPVPAHGGDHHAAAGALLPALPRHAHRLPAAQGLGLGGRLPHRRTRLHLLQVDPAARLLQRLAQRPALLPHQGEGRGCQGRGPERGRGPEAGGAAAAARPGEEERAPRGQRLQNLAL</sequence>
<feature type="domain" description="G-protein coupled receptors family 1 profile" evidence="11">
    <location>
        <begin position="35"/>
        <end position="138"/>
    </location>
</feature>
<evidence type="ECO:0000256" key="8">
    <source>
        <dbReference type="RuleBase" id="RU000688"/>
    </source>
</evidence>
<keyword evidence="13" id="KW-1185">Reference proteome</keyword>
<keyword evidence="6 8" id="KW-0675">Receptor</keyword>
<dbReference type="PROSITE" id="PS50262">
    <property type="entry name" value="G_PROTEIN_RECEP_F1_2"/>
    <property type="match status" value="1"/>
</dbReference>
<feature type="transmembrane region" description="Helical" evidence="10">
    <location>
        <begin position="20"/>
        <end position="45"/>
    </location>
</feature>
<feature type="transmembrane region" description="Helical" evidence="10">
    <location>
        <begin position="109"/>
        <end position="131"/>
    </location>
</feature>
<evidence type="ECO:0000256" key="9">
    <source>
        <dbReference type="SAM" id="MobiDB-lite"/>
    </source>
</evidence>
<feature type="non-terminal residue" evidence="12">
    <location>
        <position position="1"/>
    </location>
</feature>
<dbReference type="PRINTS" id="PR00237">
    <property type="entry name" value="GPCRRHODOPSN"/>
</dbReference>
<dbReference type="Gene3D" id="1.20.1070.10">
    <property type="entry name" value="Rhodopsin 7-helix transmembrane proteins"/>
    <property type="match status" value="1"/>
</dbReference>
<dbReference type="InterPro" id="IPR017452">
    <property type="entry name" value="GPCR_Rhodpsn_7TM"/>
</dbReference>
<comment type="subcellular location">
    <subcellularLocation>
        <location evidence="1">Membrane</location>
        <topology evidence="1">Multi-pass membrane protein</topology>
    </subcellularLocation>
</comment>
<feature type="transmembrane region" description="Helical" evidence="10">
    <location>
        <begin position="66"/>
        <end position="89"/>
    </location>
</feature>